<dbReference type="EMBL" id="QWEC01000001">
    <property type="protein sequence ID" value="RII99097.1"/>
    <property type="molecule type" value="Genomic_DNA"/>
</dbReference>
<sequence length="406" mass="42028">MVTDTQPPHAEPRRAPKPRRGSRHISPGAESPVIKDSASSDEDYVSASQAAPSARSRRRWARIIAPAAVLLLLGAGVGWAGATVLAPSPQALQPVPYTSVNVRQGDIGATLSLNTSAEWTLQPLAANQAAGTVTSVRVGAGQELQAGDVLYAVDLRPVVVAQGDVPMFRPLSEGTTGDDVAQLQTFLRGLGLYKAGNTGTYNSVTTAAVKAWQKSLQLPQDGSVQRGDLLFVPNLPLRASLDEAIVKRGANLAGGEPVLSGLSSSPNFKIAITDSQSSLLATGKRVEVTSPSGALWEAFITDRTKSDAGLFVNLSGKDGTSICADACSEVPVEGEALFSSKVVIVEQTTGLIVPSSALVTGNDGSIAVVSLDGTRYPVQVTASAQGMSVINGVDEGLEVRIPSKGN</sequence>
<evidence type="ECO:0000259" key="3">
    <source>
        <dbReference type="Pfam" id="PF01471"/>
    </source>
</evidence>
<accession>A0A399NYZ6</accession>
<gene>
    <name evidence="4" type="ORF">DZF96_00200</name>
</gene>
<proteinExistence type="predicted"/>
<feature type="region of interest" description="Disordered" evidence="1">
    <location>
        <begin position="1"/>
        <end position="51"/>
    </location>
</feature>
<dbReference type="AlphaFoldDB" id="A0A399NYZ6"/>
<keyword evidence="2" id="KW-0472">Membrane</keyword>
<dbReference type="InterPro" id="IPR036366">
    <property type="entry name" value="PGBDSf"/>
</dbReference>
<name>A0A399NYZ6_9MICO</name>
<reference evidence="4 5" key="1">
    <citation type="submission" date="2018-08" db="EMBL/GenBank/DDBJ databases">
        <title>Genome Sequence of Clavibacter michiganensis Subspecies type strains, and the Atypical Peach-Colored Strains Isolated from Tomato.</title>
        <authorList>
            <person name="Osdaghi E."/>
            <person name="Portier P."/>
            <person name="Briand M."/>
            <person name="Jacques M.-A."/>
        </authorList>
    </citation>
    <scope>NUCLEOTIDE SEQUENCE [LARGE SCALE GENOMIC DNA]</scope>
    <source>
        <strain evidence="4 5">CFBP 7493</strain>
    </source>
</reference>
<dbReference type="Proteomes" id="UP000266298">
    <property type="component" value="Unassembled WGS sequence"/>
</dbReference>
<comment type="caution">
    <text evidence="4">The sequence shown here is derived from an EMBL/GenBank/DDBJ whole genome shotgun (WGS) entry which is preliminary data.</text>
</comment>
<feature type="domain" description="Peptidoglycan binding-like" evidence="3">
    <location>
        <begin position="176"/>
        <end position="224"/>
    </location>
</feature>
<dbReference type="RefSeq" id="WP_081840996.1">
    <property type="nucleotide sequence ID" value="NZ_QWEC01000001.1"/>
</dbReference>
<dbReference type="Pfam" id="PF01471">
    <property type="entry name" value="PG_binding_1"/>
    <property type="match status" value="1"/>
</dbReference>
<evidence type="ECO:0000313" key="4">
    <source>
        <dbReference type="EMBL" id="RII99097.1"/>
    </source>
</evidence>
<evidence type="ECO:0000256" key="2">
    <source>
        <dbReference type="SAM" id="Phobius"/>
    </source>
</evidence>
<dbReference type="InterPro" id="IPR036365">
    <property type="entry name" value="PGBD-like_sf"/>
</dbReference>
<dbReference type="Gene3D" id="1.10.101.10">
    <property type="entry name" value="PGBD-like superfamily/PGBD"/>
    <property type="match status" value="1"/>
</dbReference>
<dbReference type="InterPro" id="IPR002477">
    <property type="entry name" value="Peptidoglycan-bd-like"/>
</dbReference>
<keyword evidence="2" id="KW-1133">Transmembrane helix</keyword>
<protein>
    <submittedName>
        <fullName evidence="4">Peptidoglycan-binding protein</fullName>
    </submittedName>
</protein>
<organism evidence="4 5">
    <name type="scientific">Clavibacter michiganensis</name>
    <dbReference type="NCBI Taxonomy" id="28447"/>
    <lineage>
        <taxon>Bacteria</taxon>
        <taxon>Bacillati</taxon>
        <taxon>Actinomycetota</taxon>
        <taxon>Actinomycetes</taxon>
        <taxon>Micrococcales</taxon>
        <taxon>Microbacteriaceae</taxon>
        <taxon>Clavibacter</taxon>
    </lineage>
</organism>
<evidence type="ECO:0000256" key="1">
    <source>
        <dbReference type="SAM" id="MobiDB-lite"/>
    </source>
</evidence>
<feature type="transmembrane region" description="Helical" evidence="2">
    <location>
        <begin position="63"/>
        <end position="86"/>
    </location>
</feature>
<dbReference type="SUPFAM" id="SSF47090">
    <property type="entry name" value="PGBD-like"/>
    <property type="match status" value="1"/>
</dbReference>
<keyword evidence="2" id="KW-0812">Transmembrane</keyword>
<evidence type="ECO:0000313" key="5">
    <source>
        <dbReference type="Proteomes" id="UP000266298"/>
    </source>
</evidence>